<feature type="compositionally biased region" description="Low complexity" evidence="1">
    <location>
        <begin position="154"/>
        <end position="180"/>
    </location>
</feature>
<feature type="region of interest" description="Disordered" evidence="1">
    <location>
        <begin position="142"/>
        <end position="183"/>
    </location>
</feature>
<dbReference type="Pfam" id="PF10531">
    <property type="entry name" value="SLBB"/>
    <property type="match status" value="1"/>
</dbReference>
<dbReference type="Pfam" id="PF12836">
    <property type="entry name" value="HHH_3"/>
    <property type="match status" value="1"/>
</dbReference>
<dbReference type="RefSeq" id="WP_137641291.1">
    <property type="nucleotide sequence ID" value="NZ_BJDK01000048.1"/>
</dbReference>
<organism evidence="3 4">
    <name type="scientific">Lactiplantibacillus dongliensis</name>
    <dbReference type="NCBI Taxonomy" id="2559919"/>
    <lineage>
        <taxon>Bacteria</taxon>
        <taxon>Bacillati</taxon>
        <taxon>Bacillota</taxon>
        <taxon>Bacilli</taxon>
        <taxon>Lactobacillales</taxon>
        <taxon>Lactobacillaceae</taxon>
        <taxon>Lactiplantibacillus</taxon>
    </lineage>
</organism>
<reference evidence="4" key="1">
    <citation type="journal article" date="2019" name="Int. J. Syst. Evol. Microbiol.">
        <title>The Global Catalogue of Microorganisms (GCM) 10K type strain sequencing project: providing services to taxonomists for standard genome sequencing and annotation.</title>
        <authorList>
            <consortium name="The Broad Institute Genomics Platform"/>
            <consortium name="The Broad Institute Genome Sequencing Center for Infectious Disease"/>
            <person name="Wu L."/>
            <person name="Ma J."/>
        </authorList>
    </citation>
    <scope>NUCLEOTIDE SEQUENCE [LARGE SCALE GENOMIC DNA]</scope>
    <source>
        <strain evidence="4">CCM 8932</strain>
    </source>
</reference>
<dbReference type="PANTHER" id="PTHR21180:SF32">
    <property type="entry name" value="ENDONUCLEASE_EXONUCLEASE_PHOSPHATASE FAMILY DOMAIN-CONTAINING PROTEIN 1"/>
    <property type="match status" value="1"/>
</dbReference>
<feature type="region of interest" description="Disordered" evidence="1">
    <location>
        <begin position="44"/>
        <end position="80"/>
    </location>
</feature>
<evidence type="ECO:0000313" key="4">
    <source>
        <dbReference type="Proteomes" id="UP001596253"/>
    </source>
</evidence>
<gene>
    <name evidence="3" type="ORF">ACFP3T_00945</name>
</gene>
<dbReference type="SMART" id="SM00278">
    <property type="entry name" value="HhH1"/>
    <property type="match status" value="2"/>
</dbReference>
<dbReference type="PANTHER" id="PTHR21180">
    <property type="entry name" value="ENDONUCLEASE/EXONUCLEASE/PHOSPHATASE FAMILY DOMAIN-CONTAINING PROTEIN 1"/>
    <property type="match status" value="1"/>
</dbReference>
<accession>A0ABW1R4A9</accession>
<feature type="domain" description="Helix-hairpin-helix DNA-binding motif class 1" evidence="2">
    <location>
        <begin position="222"/>
        <end position="241"/>
    </location>
</feature>
<evidence type="ECO:0000259" key="2">
    <source>
        <dbReference type="SMART" id="SM00278"/>
    </source>
</evidence>
<dbReference type="InterPro" id="IPR003583">
    <property type="entry name" value="Hlx-hairpin-Hlx_DNA-bd_motif"/>
</dbReference>
<dbReference type="NCBIfam" id="TIGR00426">
    <property type="entry name" value="competence protein ComEA helix-hairpin-helix repeat region"/>
    <property type="match status" value="1"/>
</dbReference>
<dbReference type="InterPro" id="IPR019554">
    <property type="entry name" value="Soluble_ligand-bd"/>
</dbReference>
<keyword evidence="4" id="KW-1185">Reference proteome</keyword>
<dbReference type="Proteomes" id="UP001596253">
    <property type="component" value="Unassembled WGS sequence"/>
</dbReference>
<comment type="caution">
    <text evidence="3">The sequence shown here is derived from an EMBL/GenBank/DDBJ whole genome shotgun (WGS) entry which is preliminary data.</text>
</comment>
<evidence type="ECO:0000256" key="1">
    <source>
        <dbReference type="SAM" id="MobiDB-lite"/>
    </source>
</evidence>
<feature type="compositionally biased region" description="Polar residues" evidence="1">
    <location>
        <begin position="48"/>
        <end position="77"/>
    </location>
</feature>
<dbReference type="Gene3D" id="3.10.560.10">
    <property type="entry name" value="Outer membrane lipoprotein wza domain like"/>
    <property type="match status" value="1"/>
</dbReference>
<dbReference type="SUPFAM" id="SSF47781">
    <property type="entry name" value="RuvA domain 2-like"/>
    <property type="match status" value="1"/>
</dbReference>
<dbReference type="InterPro" id="IPR051675">
    <property type="entry name" value="Endo/Exo/Phosphatase_dom_1"/>
</dbReference>
<name>A0ABW1R4A9_9LACO</name>
<feature type="domain" description="Helix-hairpin-helix DNA-binding motif class 1" evidence="2">
    <location>
        <begin position="192"/>
        <end position="211"/>
    </location>
</feature>
<evidence type="ECO:0000313" key="3">
    <source>
        <dbReference type="EMBL" id="MFC6163255.1"/>
    </source>
</evidence>
<sequence>MEKLLMNWVAQHRRLAVIMVASLLGVLSLGLGLSLVGHRSAAPADPALTSSQTIDTSSQLATHTTNRVAASSKSSRANKGPMYVDVKGAVNHPGVYEVSERMRVADVIALAKGLRPKADRVQLNLAEKVTDQQVIYVPVKGEKPPVISRHDSPATATTKAATPNSTNQSTAGSTSSQTANEDPINLNTANVTELQKLAGVGQKKAEKIIEYRETHDGFKSVDDLKQVSGIGDKTLAKFRNQLTV</sequence>
<protein>
    <submittedName>
        <fullName evidence="3">Helix-hairpin-helix domain-containing protein</fullName>
    </submittedName>
</protein>
<dbReference type="InterPro" id="IPR004509">
    <property type="entry name" value="Competence_ComEA_HhH"/>
</dbReference>
<dbReference type="InterPro" id="IPR010994">
    <property type="entry name" value="RuvA_2-like"/>
</dbReference>
<dbReference type="EMBL" id="JBHSSD010000005">
    <property type="protein sequence ID" value="MFC6163255.1"/>
    <property type="molecule type" value="Genomic_DNA"/>
</dbReference>
<dbReference type="Gene3D" id="1.10.150.280">
    <property type="entry name" value="AF1531-like domain"/>
    <property type="match status" value="1"/>
</dbReference>
<feature type="compositionally biased region" description="Basic and acidic residues" evidence="1">
    <location>
        <begin position="142"/>
        <end position="152"/>
    </location>
</feature>
<proteinExistence type="predicted"/>